<comment type="caution">
    <text evidence="1">The sequence shown here is derived from an EMBL/GenBank/DDBJ whole genome shotgun (WGS) entry which is preliminary data.</text>
</comment>
<evidence type="ECO:0000313" key="2">
    <source>
        <dbReference type="Proteomes" id="UP001143309"/>
    </source>
</evidence>
<dbReference type="PANTHER" id="PTHR35519:SF2">
    <property type="entry name" value="PH DOMAIN PROTEIN"/>
    <property type="match status" value="1"/>
</dbReference>
<name>A0A9W6N5T1_9HYPH</name>
<dbReference type="EMBL" id="BSFL01000001">
    <property type="protein sequence ID" value="GLK78760.1"/>
    <property type="molecule type" value="Genomic_DNA"/>
</dbReference>
<evidence type="ECO:0000313" key="1">
    <source>
        <dbReference type="EMBL" id="GLK78760.1"/>
    </source>
</evidence>
<dbReference type="Proteomes" id="UP001143309">
    <property type="component" value="Unassembled WGS sequence"/>
</dbReference>
<dbReference type="AlphaFoldDB" id="A0A9W6N5T1"/>
<proteinExistence type="predicted"/>
<organism evidence="1 2">
    <name type="scientific">Methylopila turkensis</name>
    <dbReference type="NCBI Taxonomy" id="1437816"/>
    <lineage>
        <taxon>Bacteria</taxon>
        <taxon>Pseudomonadati</taxon>
        <taxon>Pseudomonadota</taxon>
        <taxon>Alphaproteobacteria</taxon>
        <taxon>Hyphomicrobiales</taxon>
        <taxon>Methylopilaceae</taxon>
        <taxon>Methylopila</taxon>
    </lineage>
</organism>
<sequence length="128" mass="13692">MNARAATGFAGRMPQTPGHAETLDELDRLAHLLDSRWRIPGTNWRFGVDALVGLVPVAGDLSAALVSGYMIKRAHELGAPSHVLARMVGNVALDTVVGSIPILGSVFDVAFKANRRNIALLRRHFGGV</sequence>
<protein>
    <recommendedName>
        <fullName evidence="3">DUF4112 domain-containing protein</fullName>
    </recommendedName>
</protein>
<reference evidence="1" key="1">
    <citation type="journal article" date="2014" name="Int. J. Syst. Evol. Microbiol.">
        <title>Complete genome sequence of Corynebacterium casei LMG S-19264T (=DSM 44701T), isolated from a smear-ripened cheese.</title>
        <authorList>
            <consortium name="US DOE Joint Genome Institute (JGI-PGF)"/>
            <person name="Walter F."/>
            <person name="Albersmeier A."/>
            <person name="Kalinowski J."/>
            <person name="Ruckert C."/>
        </authorList>
    </citation>
    <scope>NUCLEOTIDE SEQUENCE</scope>
    <source>
        <strain evidence="1">VKM B-2748</strain>
    </source>
</reference>
<reference evidence="1" key="2">
    <citation type="submission" date="2023-01" db="EMBL/GenBank/DDBJ databases">
        <authorList>
            <person name="Sun Q."/>
            <person name="Evtushenko L."/>
        </authorList>
    </citation>
    <scope>NUCLEOTIDE SEQUENCE</scope>
    <source>
        <strain evidence="1">VKM B-2748</strain>
    </source>
</reference>
<dbReference type="Pfam" id="PF13430">
    <property type="entry name" value="DUF4112"/>
    <property type="match status" value="1"/>
</dbReference>
<accession>A0A9W6N5T1</accession>
<keyword evidence="2" id="KW-1185">Reference proteome</keyword>
<evidence type="ECO:0008006" key="3">
    <source>
        <dbReference type="Google" id="ProtNLM"/>
    </source>
</evidence>
<gene>
    <name evidence="1" type="ORF">GCM10008174_05010</name>
</gene>
<dbReference type="PANTHER" id="PTHR35519">
    <property type="entry name" value="MEMBRANE PROTEINS"/>
    <property type="match status" value="1"/>
</dbReference>
<dbReference type="InterPro" id="IPR025187">
    <property type="entry name" value="DUF4112"/>
</dbReference>